<protein>
    <recommendedName>
        <fullName evidence="3">2',3'-cyclic-nucleotide 3'-phosphodiesterase</fullName>
    </recommendedName>
</protein>
<dbReference type="EMBL" id="JABSTV010001250">
    <property type="protein sequence ID" value="KAH7956572.1"/>
    <property type="molecule type" value="Genomic_DNA"/>
</dbReference>
<proteinExistence type="predicted"/>
<dbReference type="Gene3D" id="3.40.50.300">
    <property type="entry name" value="P-loop containing nucleotide triphosphate hydrolases"/>
    <property type="match status" value="1"/>
</dbReference>
<dbReference type="InterPro" id="IPR008431">
    <property type="entry name" value="CNPase"/>
</dbReference>
<comment type="caution">
    <text evidence="1">The sequence shown here is derived from an EMBL/GenBank/DDBJ whole genome shotgun (WGS) entry which is preliminary data.</text>
</comment>
<gene>
    <name evidence="1" type="ORF">HPB52_010672</name>
</gene>
<reference evidence="1" key="1">
    <citation type="journal article" date="2020" name="Cell">
        <title>Large-Scale Comparative Analyses of Tick Genomes Elucidate Their Genetic Diversity and Vector Capacities.</title>
        <authorList>
            <consortium name="Tick Genome and Microbiome Consortium (TIGMIC)"/>
            <person name="Jia N."/>
            <person name="Wang J."/>
            <person name="Shi W."/>
            <person name="Du L."/>
            <person name="Sun Y."/>
            <person name="Zhan W."/>
            <person name="Jiang J.F."/>
            <person name="Wang Q."/>
            <person name="Zhang B."/>
            <person name="Ji P."/>
            <person name="Bell-Sakyi L."/>
            <person name="Cui X.M."/>
            <person name="Yuan T.T."/>
            <person name="Jiang B.G."/>
            <person name="Yang W.F."/>
            <person name="Lam T.T."/>
            <person name="Chang Q.C."/>
            <person name="Ding S.J."/>
            <person name="Wang X.J."/>
            <person name="Zhu J.G."/>
            <person name="Ruan X.D."/>
            <person name="Zhao L."/>
            <person name="Wei J.T."/>
            <person name="Ye R.Z."/>
            <person name="Que T.C."/>
            <person name="Du C.H."/>
            <person name="Zhou Y.H."/>
            <person name="Cheng J.X."/>
            <person name="Dai P.F."/>
            <person name="Guo W.B."/>
            <person name="Han X.H."/>
            <person name="Huang E.J."/>
            <person name="Li L.F."/>
            <person name="Wei W."/>
            <person name="Gao Y.C."/>
            <person name="Liu J.Z."/>
            <person name="Shao H.Z."/>
            <person name="Wang X."/>
            <person name="Wang C.C."/>
            <person name="Yang T.C."/>
            <person name="Huo Q.B."/>
            <person name="Li W."/>
            <person name="Chen H.Y."/>
            <person name="Chen S.E."/>
            <person name="Zhou L.G."/>
            <person name="Ni X.B."/>
            <person name="Tian J.H."/>
            <person name="Sheng Y."/>
            <person name="Liu T."/>
            <person name="Pan Y.S."/>
            <person name="Xia L.Y."/>
            <person name="Li J."/>
            <person name="Zhao F."/>
            <person name="Cao W.C."/>
        </authorList>
    </citation>
    <scope>NUCLEOTIDE SEQUENCE</scope>
    <source>
        <strain evidence="1">Rsan-2018</strain>
    </source>
</reference>
<evidence type="ECO:0000313" key="2">
    <source>
        <dbReference type="Proteomes" id="UP000821837"/>
    </source>
</evidence>
<dbReference type="GO" id="GO:0009214">
    <property type="term" value="P:cyclic nucleotide catabolic process"/>
    <property type="evidence" value="ECO:0007669"/>
    <property type="project" value="InterPro"/>
</dbReference>
<dbReference type="Proteomes" id="UP000821837">
    <property type="component" value="Unassembled WGS sequence"/>
</dbReference>
<dbReference type="GO" id="GO:0016020">
    <property type="term" value="C:membrane"/>
    <property type="evidence" value="ECO:0007669"/>
    <property type="project" value="InterPro"/>
</dbReference>
<name>A0A9D4SWG7_RHISA</name>
<evidence type="ECO:0000313" key="1">
    <source>
        <dbReference type="EMBL" id="KAH7956572.1"/>
    </source>
</evidence>
<dbReference type="GO" id="GO:0005737">
    <property type="term" value="C:cytoplasm"/>
    <property type="evidence" value="ECO:0007669"/>
    <property type="project" value="TreeGrafter"/>
</dbReference>
<dbReference type="Pfam" id="PF13671">
    <property type="entry name" value="AAA_33"/>
    <property type="match status" value="1"/>
</dbReference>
<dbReference type="VEuPathDB" id="VectorBase:RSAN_040741"/>
<dbReference type="InterPro" id="IPR027417">
    <property type="entry name" value="P-loop_NTPase"/>
</dbReference>
<reference evidence="1" key="2">
    <citation type="submission" date="2021-09" db="EMBL/GenBank/DDBJ databases">
        <authorList>
            <person name="Jia N."/>
            <person name="Wang J."/>
            <person name="Shi W."/>
            <person name="Du L."/>
            <person name="Sun Y."/>
            <person name="Zhan W."/>
            <person name="Jiang J."/>
            <person name="Wang Q."/>
            <person name="Zhang B."/>
            <person name="Ji P."/>
            <person name="Sakyi L.B."/>
            <person name="Cui X."/>
            <person name="Yuan T."/>
            <person name="Jiang B."/>
            <person name="Yang W."/>
            <person name="Lam T.T.-Y."/>
            <person name="Chang Q."/>
            <person name="Ding S."/>
            <person name="Wang X."/>
            <person name="Zhu J."/>
            <person name="Ruan X."/>
            <person name="Zhao L."/>
            <person name="Wei J."/>
            <person name="Que T."/>
            <person name="Du C."/>
            <person name="Cheng J."/>
            <person name="Dai P."/>
            <person name="Han X."/>
            <person name="Huang E."/>
            <person name="Gao Y."/>
            <person name="Liu J."/>
            <person name="Shao H."/>
            <person name="Ye R."/>
            <person name="Li L."/>
            <person name="Wei W."/>
            <person name="Wang X."/>
            <person name="Wang C."/>
            <person name="Huo Q."/>
            <person name="Li W."/>
            <person name="Guo W."/>
            <person name="Chen H."/>
            <person name="Chen S."/>
            <person name="Zhou L."/>
            <person name="Zhou L."/>
            <person name="Ni X."/>
            <person name="Tian J."/>
            <person name="Zhou Y."/>
            <person name="Sheng Y."/>
            <person name="Liu T."/>
            <person name="Pan Y."/>
            <person name="Xia L."/>
            <person name="Li J."/>
            <person name="Zhao F."/>
            <person name="Cao W."/>
        </authorList>
    </citation>
    <scope>NUCLEOTIDE SEQUENCE</scope>
    <source>
        <strain evidence="1">Rsan-2018</strain>
        <tissue evidence="1">Larvae</tissue>
    </source>
</reference>
<sequence length="212" mass="24077">MLVILHSVVRRLLLDPSTPEPKEPDHGVEPKTFHRWGIPTSDVDSSGMYLIYVVGVVAADKTLFTDDVLDVLDVAEFLDSVDFPCLVDDDTMEFLRSHGRILFLSRGPPGSGKGTVASKLLELYPGSRICWSHNMFLDPLAPPRTEETLRQSHDLCRQKITEYMQQNVPVIINKNTNMMMWEMSNFLRMAATYGYTVIILDVNKNFVMKPED</sequence>
<evidence type="ECO:0008006" key="3">
    <source>
        <dbReference type="Google" id="ProtNLM"/>
    </source>
</evidence>
<accession>A0A9D4SWG7</accession>
<dbReference type="PANTHER" id="PTHR10156:SF0">
    <property type="entry name" value="2',3'-CYCLIC-NUCLEOTIDE 3'-PHOSPHODIESTERASE"/>
    <property type="match status" value="1"/>
</dbReference>
<keyword evidence="2" id="KW-1185">Reference proteome</keyword>
<dbReference type="SUPFAM" id="SSF52540">
    <property type="entry name" value="P-loop containing nucleoside triphosphate hydrolases"/>
    <property type="match status" value="1"/>
</dbReference>
<dbReference type="GO" id="GO:0004113">
    <property type="term" value="F:2',3'-cyclic-nucleotide 3'-phosphodiesterase activity"/>
    <property type="evidence" value="ECO:0007669"/>
    <property type="project" value="InterPro"/>
</dbReference>
<dbReference type="AlphaFoldDB" id="A0A9D4SWG7"/>
<dbReference type="PANTHER" id="PTHR10156">
    <property type="entry name" value="2',3'-CYCLIC-NUCLEOTIDE 3'-PHOSPHODIESTERASE"/>
    <property type="match status" value="1"/>
</dbReference>
<organism evidence="1 2">
    <name type="scientific">Rhipicephalus sanguineus</name>
    <name type="common">Brown dog tick</name>
    <name type="synonym">Ixodes sanguineus</name>
    <dbReference type="NCBI Taxonomy" id="34632"/>
    <lineage>
        <taxon>Eukaryota</taxon>
        <taxon>Metazoa</taxon>
        <taxon>Ecdysozoa</taxon>
        <taxon>Arthropoda</taxon>
        <taxon>Chelicerata</taxon>
        <taxon>Arachnida</taxon>
        <taxon>Acari</taxon>
        <taxon>Parasitiformes</taxon>
        <taxon>Ixodida</taxon>
        <taxon>Ixodoidea</taxon>
        <taxon>Ixodidae</taxon>
        <taxon>Rhipicephalinae</taxon>
        <taxon>Rhipicephalus</taxon>
        <taxon>Rhipicephalus</taxon>
    </lineage>
</organism>